<keyword evidence="1" id="KW-0812">Transmembrane</keyword>
<comment type="caution">
    <text evidence="2">The sequence shown here is derived from an EMBL/GenBank/DDBJ whole genome shotgun (WGS) entry which is preliminary data.</text>
</comment>
<gene>
    <name evidence="2" type="ORF">EV646_108409</name>
</gene>
<sequence>MGVGSQSTVAGRTKLLGQGVVRGLSAFVAGFQATAWDQKADAETDAFLREVSELRSLADADSPRIEALLKTRREFLRSQFAVQMIANRLTLILGIAAVFVPGLVVALEAPRGDENPVWVFVLMLLGLSIIATWPAVALETLTGRERAGLIWMALVLSTYSAVAVVNVAAPDRSDPEITIRFPFVAAVAAWTGLAIVIVARVYVVAWNRAELNRVWTEQRVEAAVVMKLLRVLQILEHATEADDNASRPMKSTGAARALLADAAQAVNDYLPRLIDGRRAYGADARTIAREAAAALLGLRSAVTLPGGCVRDEDLQRVKTAVEAWAIGSLADLPREAPPEGESMEYERRRSGLRHVTRTLALGAVPLVLMVVVTLLPLELSGAVSDALTPFAVTWLLLSVAAVFAPADVKLDSKTLFNR</sequence>
<dbReference type="Proteomes" id="UP000295573">
    <property type="component" value="Unassembled WGS sequence"/>
</dbReference>
<accession>A0A4R2ISL7</accession>
<evidence type="ECO:0000313" key="2">
    <source>
        <dbReference type="EMBL" id="TCO45785.1"/>
    </source>
</evidence>
<feature type="transmembrane region" description="Helical" evidence="1">
    <location>
        <begin position="80"/>
        <end position="105"/>
    </location>
</feature>
<name>A0A4R2ISL7_9ACTN</name>
<reference evidence="2 3" key="1">
    <citation type="journal article" date="2015" name="Stand. Genomic Sci.">
        <title>Genomic Encyclopedia of Bacterial and Archaeal Type Strains, Phase III: the genomes of soil and plant-associated and newly described type strains.</title>
        <authorList>
            <person name="Whitman W.B."/>
            <person name="Woyke T."/>
            <person name="Klenk H.P."/>
            <person name="Zhou Y."/>
            <person name="Lilburn T.G."/>
            <person name="Beck B.J."/>
            <person name="De Vos P."/>
            <person name="Vandamme P."/>
            <person name="Eisen J.A."/>
            <person name="Garrity G."/>
            <person name="Hugenholtz P."/>
            <person name="Kyrpides N.C."/>
        </authorList>
    </citation>
    <scope>NUCLEOTIDE SEQUENCE [LARGE SCALE GENOMIC DNA]</scope>
    <source>
        <strain evidence="2 3">VKM Ac-2541</strain>
    </source>
</reference>
<evidence type="ECO:0000313" key="3">
    <source>
        <dbReference type="Proteomes" id="UP000295573"/>
    </source>
</evidence>
<dbReference type="EMBL" id="SLWR01000008">
    <property type="protein sequence ID" value="TCO45785.1"/>
    <property type="molecule type" value="Genomic_DNA"/>
</dbReference>
<dbReference type="RefSeq" id="WP_132152314.1">
    <property type="nucleotide sequence ID" value="NZ_SLWR01000008.1"/>
</dbReference>
<keyword evidence="1" id="KW-1133">Transmembrane helix</keyword>
<proteinExistence type="predicted"/>
<keyword evidence="1" id="KW-0472">Membrane</keyword>
<feature type="transmembrane region" description="Helical" evidence="1">
    <location>
        <begin position="358"/>
        <end position="377"/>
    </location>
</feature>
<protein>
    <submittedName>
        <fullName evidence="2">Uncharacterized protein</fullName>
    </submittedName>
</protein>
<feature type="transmembrane region" description="Helical" evidence="1">
    <location>
        <begin position="181"/>
        <end position="203"/>
    </location>
</feature>
<dbReference type="AlphaFoldDB" id="A0A4R2ISL7"/>
<feature type="transmembrane region" description="Helical" evidence="1">
    <location>
        <begin position="389"/>
        <end position="408"/>
    </location>
</feature>
<feature type="transmembrane region" description="Helical" evidence="1">
    <location>
        <begin position="149"/>
        <end position="169"/>
    </location>
</feature>
<feature type="transmembrane region" description="Helical" evidence="1">
    <location>
        <begin position="117"/>
        <end position="137"/>
    </location>
</feature>
<organism evidence="2 3">
    <name type="scientific">Kribbella antiqua</name>
    <dbReference type="NCBI Taxonomy" id="2512217"/>
    <lineage>
        <taxon>Bacteria</taxon>
        <taxon>Bacillati</taxon>
        <taxon>Actinomycetota</taxon>
        <taxon>Actinomycetes</taxon>
        <taxon>Propionibacteriales</taxon>
        <taxon>Kribbellaceae</taxon>
        <taxon>Kribbella</taxon>
    </lineage>
</organism>
<keyword evidence="3" id="KW-1185">Reference proteome</keyword>
<evidence type="ECO:0000256" key="1">
    <source>
        <dbReference type="SAM" id="Phobius"/>
    </source>
</evidence>